<dbReference type="InterPro" id="IPR050606">
    <property type="entry name" value="Calponin-like"/>
</dbReference>
<protein>
    <recommendedName>
        <fullName evidence="2">Calponin-homology (CH) domain-containing protein</fullName>
    </recommendedName>
</protein>
<feature type="compositionally biased region" description="Basic and acidic residues" evidence="1">
    <location>
        <begin position="415"/>
        <end position="447"/>
    </location>
</feature>
<evidence type="ECO:0000259" key="2">
    <source>
        <dbReference type="PROSITE" id="PS50021"/>
    </source>
</evidence>
<feature type="compositionally biased region" description="Polar residues" evidence="1">
    <location>
        <begin position="178"/>
        <end position="190"/>
    </location>
</feature>
<dbReference type="InterPro" id="IPR003096">
    <property type="entry name" value="SM22_calponin"/>
</dbReference>
<feature type="compositionally biased region" description="Gly residues" evidence="1">
    <location>
        <begin position="143"/>
        <end position="158"/>
    </location>
</feature>
<evidence type="ECO:0000313" key="3">
    <source>
        <dbReference type="EMBL" id="KAF2259754.1"/>
    </source>
</evidence>
<dbReference type="PANTHER" id="PTHR47385:SF14">
    <property type="entry name" value="TRANSGELIN"/>
    <property type="match status" value="1"/>
</dbReference>
<proteinExistence type="predicted"/>
<feature type="compositionally biased region" description="Basic and acidic residues" evidence="1">
    <location>
        <begin position="300"/>
        <end position="386"/>
    </location>
</feature>
<organism evidence="3 4">
    <name type="scientific">Lojkania enalia</name>
    <dbReference type="NCBI Taxonomy" id="147567"/>
    <lineage>
        <taxon>Eukaryota</taxon>
        <taxon>Fungi</taxon>
        <taxon>Dikarya</taxon>
        <taxon>Ascomycota</taxon>
        <taxon>Pezizomycotina</taxon>
        <taxon>Dothideomycetes</taxon>
        <taxon>Pleosporomycetidae</taxon>
        <taxon>Pleosporales</taxon>
        <taxon>Pleosporales incertae sedis</taxon>
        <taxon>Lojkania</taxon>
    </lineage>
</organism>
<feature type="compositionally biased region" description="Polar residues" evidence="1">
    <location>
        <begin position="390"/>
        <end position="412"/>
    </location>
</feature>
<feature type="compositionally biased region" description="Basic and acidic residues" evidence="1">
    <location>
        <begin position="278"/>
        <end position="289"/>
    </location>
</feature>
<feature type="region of interest" description="Disordered" evidence="1">
    <location>
        <begin position="270"/>
        <end position="289"/>
    </location>
</feature>
<dbReference type="Gene3D" id="1.10.418.10">
    <property type="entry name" value="Calponin-like domain"/>
    <property type="match status" value="1"/>
</dbReference>
<reference evidence="4" key="1">
    <citation type="journal article" date="2020" name="Stud. Mycol.">
        <title>101 Dothideomycetes genomes: A test case for predicting lifestyles and emergence of pathogens.</title>
        <authorList>
            <person name="Haridas S."/>
            <person name="Albert R."/>
            <person name="Binder M."/>
            <person name="Bloem J."/>
            <person name="LaButti K."/>
            <person name="Salamov A."/>
            <person name="Andreopoulos B."/>
            <person name="Baker S."/>
            <person name="Barry K."/>
            <person name="Bills G."/>
            <person name="Bluhm B."/>
            <person name="Cannon C."/>
            <person name="Castanera R."/>
            <person name="Culley D."/>
            <person name="Daum C."/>
            <person name="Ezra D."/>
            <person name="Gonzalez J."/>
            <person name="Henrissat B."/>
            <person name="Kuo A."/>
            <person name="Liang C."/>
            <person name="Lipzen A."/>
            <person name="Lutzoni F."/>
            <person name="Magnuson J."/>
            <person name="Mondo S."/>
            <person name="Nolan M."/>
            <person name="Ohm R."/>
            <person name="Pangilinan J."/>
            <person name="Park H.-J."/>
            <person name="Ramirez L."/>
            <person name="Alfaro M."/>
            <person name="Sun H."/>
            <person name="Tritt A."/>
            <person name="Yoshinaga Y."/>
            <person name="Zwiers L.-H."/>
            <person name="Turgeon B."/>
            <person name="Goodwin S."/>
            <person name="Spatafora J."/>
            <person name="Crous P."/>
            <person name="Grigoriev I."/>
        </authorList>
    </citation>
    <scope>NUCLEOTIDE SEQUENCE [LARGE SCALE GENOMIC DNA]</scope>
    <source>
        <strain evidence="4">CBS 304.66</strain>
    </source>
</reference>
<dbReference type="SUPFAM" id="SSF47576">
    <property type="entry name" value="Calponin-homology domain, CH-domain"/>
    <property type="match status" value="1"/>
</dbReference>
<evidence type="ECO:0000313" key="4">
    <source>
        <dbReference type="Proteomes" id="UP000800093"/>
    </source>
</evidence>
<feature type="region of interest" description="Disordered" evidence="1">
    <location>
        <begin position="133"/>
        <end position="231"/>
    </location>
</feature>
<gene>
    <name evidence="3" type="ORF">CC78DRAFT_524349</name>
</gene>
<keyword evidence="4" id="KW-1185">Reference proteome</keyword>
<dbReference type="AlphaFoldDB" id="A0A9P4N2G9"/>
<dbReference type="PANTHER" id="PTHR47385">
    <property type="entry name" value="CALPONIN"/>
    <property type="match status" value="1"/>
</dbReference>
<accession>A0A9P4N2G9</accession>
<comment type="caution">
    <text evidence="3">The sequence shown here is derived from an EMBL/GenBank/DDBJ whole genome shotgun (WGS) entry which is preliminary data.</text>
</comment>
<feature type="compositionally biased region" description="Polar residues" evidence="1">
    <location>
        <begin position="526"/>
        <end position="536"/>
    </location>
</feature>
<dbReference type="PROSITE" id="PS50021">
    <property type="entry name" value="CH"/>
    <property type="match status" value="1"/>
</dbReference>
<dbReference type="EMBL" id="ML986699">
    <property type="protein sequence ID" value="KAF2259754.1"/>
    <property type="molecule type" value="Genomic_DNA"/>
</dbReference>
<feature type="compositionally biased region" description="Low complexity" evidence="1">
    <location>
        <begin position="163"/>
        <end position="177"/>
    </location>
</feature>
<dbReference type="PRINTS" id="PR00888">
    <property type="entry name" value="SM22CALPONIN"/>
</dbReference>
<evidence type="ECO:0000256" key="1">
    <source>
        <dbReference type="SAM" id="MobiDB-lite"/>
    </source>
</evidence>
<name>A0A9P4N2G9_9PLEO</name>
<feature type="region of interest" description="Disordered" evidence="1">
    <location>
        <begin position="631"/>
        <end position="650"/>
    </location>
</feature>
<dbReference type="OrthoDB" id="21595at2759"/>
<sequence>MASVTSLDQDMKKLRLGRYTPQAANEAKTWIEDVLGERLPPGDLLDALKDGTVLCRLANLAVPNPGVKFKKSPMPFIQMENISHFLRACEQPPLSMPSHDRFLTVDLYESKDPAQVLQCLGAFSRVANAVNPSNFPTTIGPRRAGGGPLSPTTTGGGAYSNAGSFGSPGFGRSRGPSTASNTGSSTTFNPLSRPPAERALSPALTGGSNSSKTSNGIPKSPPGGVSSWSKKADEGITAPAWNIHQYGYMGGASQGNQGIAFGARRQITSAGPHVPSLAEKERKRREKEAEEERLRILAEEAENKRRIEREAEEERARLEEEQRWEEESRKQREAEQRQLEKQKREWEEQERRWKLEEEQRQRVEREAHERIEKETRRKRAGSDARLKGQFLSQYQAEQTSVSRSRRNSQNDPEYSAERERVRELERQLEEAKERERQSKSRTRERSRSRPRPPPRAPSPQESQASWTNADEREYLRQQWRETQKPRPLPEPTPPSLPSRPLPEPSARPLPDPVAYAKTNRADRYLASNTAPVQSKPMSYIPPELTSTSERVAEDARRAASQTKTKAAGWASRSLLEREMERERERQREWEEAQKELQNAPVDPNAGTGEGQTWDVNQYGYIGGDSQNRVGTGIGFGGKRQIIGPRPFGQK</sequence>
<dbReference type="GO" id="GO:0007015">
    <property type="term" value="P:actin filament organization"/>
    <property type="evidence" value="ECO:0007669"/>
    <property type="project" value="TreeGrafter"/>
</dbReference>
<dbReference type="GO" id="GO:0051015">
    <property type="term" value="F:actin filament binding"/>
    <property type="evidence" value="ECO:0007669"/>
    <property type="project" value="TreeGrafter"/>
</dbReference>
<feature type="region of interest" description="Disordered" evidence="1">
    <location>
        <begin position="300"/>
        <end position="619"/>
    </location>
</feature>
<dbReference type="InterPro" id="IPR001715">
    <property type="entry name" value="CH_dom"/>
</dbReference>
<dbReference type="Pfam" id="PF00307">
    <property type="entry name" value="CH"/>
    <property type="match status" value="1"/>
</dbReference>
<feature type="compositionally biased region" description="Low complexity" evidence="1">
    <location>
        <begin position="205"/>
        <end position="216"/>
    </location>
</feature>
<feature type="domain" description="Calponin-homology (CH)" evidence="2">
    <location>
        <begin position="21"/>
        <end position="127"/>
    </location>
</feature>
<feature type="compositionally biased region" description="Basic and acidic residues" evidence="1">
    <location>
        <begin position="469"/>
        <end position="484"/>
    </location>
</feature>
<dbReference type="InterPro" id="IPR036872">
    <property type="entry name" value="CH_dom_sf"/>
</dbReference>
<feature type="compositionally biased region" description="Basic and acidic residues" evidence="1">
    <location>
        <begin position="574"/>
        <end position="594"/>
    </location>
</feature>
<dbReference type="Proteomes" id="UP000800093">
    <property type="component" value="Unassembled WGS sequence"/>
</dbReference>
<dbReference type="SMART" id="SM00033">
    <property type="entry name" value="CH"/>
    <property type="match status" value="1"/>
</dbReference>
<dbReference type="GO" id="GO:0015629">
    <property type="term" value="C:actin cytoskeleton"/>
    <property type="evidence" value="ECO:0007669"/>
    <property type="project" value="TreeGrafter"/>
</dbReference>
<feature type="compositionally biased region" description="Pro residues" evidence="1">
    <location>
        <begin position="486"/>
        <end position="511"/>
    </location>
</feature>
<dbReference type="CDD" id="cd21210">
    <property type="entry name" value="CH_SCP1-like"/>
    <property type="match status" value="1"/>
</dbReference>